<feature type="transmembrane region" description="Helical" evidence="1">
    <location>
        <begin position="6"/>
        <end position="27"/>
    </location>
</feature>
<gene>
    <name evidence="2" type="ORF">DSM107010_23060</name>
</gene>
<comment type="caution">
    <text evidence="2">The sequence shown here is derived from an EMBL/GenBank/DDBJ whole genome shotgun (WGS) entry which is preliminary data.</text>
</comment>
<sequence>MVSANILYLIQLLISIQLEFILFLRFFKVVTRSLKMIFARMKLVMLAQTITKIELTPLFNSYLFFAFAA</sequence>
<dbReference type="AlphaFoldDB" id="A0AB37UM52"/>
<protein>
    <submittedName>
        <fullName evidence="2">Uncharacterized protein</fullName>
    </submittedName>
</protein>
<dbReference type="Proteomes" id="UP000282574">
    <property type="component" value="Unassembled WGS sequence"/>
</dbReference>
<dbReference type="EMBL" id="RSCK01000014">
    <property type="protein sequence ID" value="RUT12505.1"/>
    <property type="molecule type" value="Genomic_DNA"/>
</dbReference>
<keyword evidence="1" id="KW-0472">Membrane</keyword>
<name>A0AB37UM52_9CYAN</name>
<evidence type="ECO:0000313" key="3">
    <source>
        <dbReference type="Proteomes" id="UP000282574"/>
    </source>
</evidence>
<organism evidence="2 3">
    <name type="scientific">Chroococcidiopsis cubana SAG 39.79</name>
    <dbReference type="NCBI Taxonomy" id="388085"/>
    <lineage>
        <taxon>Bacteria</taxon>
        <taxon>Bacillati</taxon>
        <taxon>Cyanobacteriota</taxon>
        <taxon>Cyanophyceae</taxon>
        <taxon>Chroococcidiopsidales</taxon>
        <taxon>Chroococcidiopsidaceae</taxon>
        <taxon>Chroococcidiopsis</taxon>
    </lineage>
</organism>
<proteinExistence type="predicted"/>
<keyword evidence="3" id="KW-1185">Reference proteome</keyword>
<keyword evidence="1" id="KW-1133">Transmembrane helix</keyword>
<keyword evidence="1" id="KW-0812">Transmembrane</keyword>
<evidence type="ECO:0000256" key="1">
    <source>
        <dbReference type="SAM" id="Phobius"/>
    </source>
</evidence>
<accession>A0AB37UM52</accession>
<reference evidence="2 3" key="1">
    <citation type="journal article" date="2019" name="Genome Biol. Evol.">
        <title>Day and night: Metabolic profiles and evolutionary relationships of six axenic non-marine cyanobacteria.</title>
        <authorList>
            <person name="Will S.E."/>
            <person name="Henke P."/>
            <person name="Boedeker C."/>
            <person name="Huang S."/>
            <person name="Brinkmann H."/>
            <person name="Rohde M."/>
            <person name="Jarek M."/>
            <person name="Friedl T."/>
            <person name="Seufert S."/>
            <person name="Schumacher M."/>
            <person name="Overmann J."/>
            <person name="Neumann-Schaal M."/>
            <person name="Petersen J."/>
        </authorList>
    </citation>
    <scope>NUCLEOTIDE SEQUENCE [LARGE SCALE GENOMIC DNA]</scope>
    <source>
        <strain evidence="2 3">SAG 39.79</strain>
    </source>
</reference>
<evidence type="ECO:0000313" key="2">
    <source>
        <dbReference type="EMBL" id="RUT12505.1"/>
    </source>
</evidence>